<feature type="region of interest" description="Disordered" evidence="5">
    <location>
        <begin position="1"/>
        <end position="20"/>
    </location>
</feature>
<dbReference type="InterPro" id="IPR019109">
    <property type="entry name" value="MamF_MmsF"/>
</dbReference>
<evidence type="ECO:0000313" key="7">
    <source>
        <dbReference type="EMBL" id="NDK39665.1"/>
    </source>
</evidence>
<feature type="transmembrane region" description="Helical" evidence="6">
    <location>
        <begin position="79"/>
        <end position="98"/>
    </location>
</feature>
<proteinExistence type="predicted"/>
<gene>
    <name evidence="7" type="ORF">DT603_12515</name>
</gene>
<name>A0ABX0ADK2_9GAMM</name>
<evidence type="ECO:0000256" key="4">
    <source>
        <dbReference type="ARBA" id="ARBA00023136"/>
    </source>
</evidence>
<keyword evidence="4 6" id="KW-0472">Membrane</keyword>
<dbReference type="Proteomes" id="UP001429354">
    <property type="component" value="Unassembled WGS sequence"/>
</dbReference>
<protein>
    <submittedName>
        <fullName evidence="7">DUF4870 domain-containing protein</fullName>
    </submittedName>
</protein>
<evidence type="ECO:0000256" key="2">
    <source>
        <dbReference type="ARBA" id="ARBA00022692"/>
    </source>
</evidence>
<organism evidence="7 8">
    <name type="scientific">Pseudoxanthomonas gei</name>
    <dbReference type="NCBI Taxonomy" id="1383030"/>
    <lineage>
        <taxon>Bacteria</taxon>
        <taxon>Pseudomonadati</taxon>
        <taxon>Pseudomonadota</taxon>
        <taxon>Gammaproteobacteria</taxon>
        <taxon>Lysobacterales</taxon>
        <taxon>Lysobacteraceae</taxon>
        <taxon>Pseudoxanthomonas</taxon>
    </lineage>
</organism>
<keyword evidence="8" id="KW-1185">Reference proteome</keyword>
<keyword evidence="3 6" id="KW-1133">Transmembrane helix</keyword>
<dbReference type="Pfam" id="PF09685">
    <property type="entry name" value="MamF_MmsF"/>
    <property type="match status" value="1"/>
</dbReference>
<comment type="caution">
    <text evidence="7">The sequence shown here is derived from an EMBL/GenBank/DDBJ whole genome shotgun (WGS) entry which is preliminary data.</text>
</comment>
<dbReference type="RefSeq" id="WP_162350235.1">
    <property type="nucleotide sequence ID" value="NZ_QOVG01000008.1"/>
</dbReference>
<feature type="transmembrane region" description="Helical" evidence="6">
    <location>
        <begin position="33"/>
        <end position="59"/>
    </location>
</feature>
<dbReference type="EMBL" id="QOVG01000008">
    <property type="protein sequence ID" value="NDK39665.1"/>
    <property type="molecule type" value="Genomic_DNA"/>
</dbReference>
<evidence type="ECO:0000256" key="1">
    <source>
        <dbReference type="ARBA" id="ARBA00004141"/>
    </source>
</evidence>
<evidence type="ECO:0000256" key="5">
    <source>
        <dbReference type="SAM" id="MobiDB-lite"/>
    </source>
</evidence>
<comment type="subcellular location">
    <subcellularLocation>
        <location evidence="1">Membrane</location>
        <topology evidence="1">Multi-pass membrane protein</topology>
    </subcellularLocation>
</comment>
<evidence type="ECO:0000256" key="3">
    <source>
        <dbReference type="ARBA" id="ARBA00022989"/>
    </source>
</evidence>
<evidence type="ECO:0000313" key="8">
    <source>
        <dbReference type="Proteomes" id="UP001429354"/>
    </source>
</evidence>
<feature type="transmembrane region" description="Helical" evidence="6">
    <location>
        <begin position="104"/>
        <end position="123"/>
    </location>
</feature>
<keyword evidence="2 6" id="KW-0812">Transmembrane</keyword>
<evidence type="ECO:0000256" key="6">
    <source>
        <dbReference type="SAM" id="Phobius"/>
    </source>
</evidence>
<sequence>MSEFDNLTAAPPPPPGAPSAEERQWALFAHLSALVGGILTSGWAGSIGCFIGPLIIWLVKKDTMSFVGDQAKEALNFNITVAIVFLALFLLALLTLGIGLIVAIPLWIIIGIAWLVLTIIAAMKANGGEAYRYPFALRLIK</sequence>
<reference evidence="7 8" key="1">
    <citation type="submission" date="2018-07" db="EMBL/GenBank/DDBJ databases">
        <title>Whole genome Sequencing of Pseudoxanthomonas gei KCTC 32298 (T).</title>
        <authorList>
            <person name="Kumar S."/>
            <person name="Bansal K."/>
            <person name="Kaur A."/>
            <person name="Patil P."/>
            <person name="Sharma S."/>
            <person name="Patil P.B."/>
        </authorList>
    </citation>
    <scope>NUCLEOTIDE SEQUENCE [LARGE SCALE GENOMIC DNA]</scope>
    <source>
        <strain evidence="7 8">KCTC 32298</strain>
    </source>
</reference>
<accession>A0ABX0ADK2</accession>